<evidence type="ECO:0000313" key="8">
    <source>
        <dbReference type="Proteomes" id="UP001244586"/>
    </source>
</evidence>
<organism evidence="4 6">
    <name type="scientific">Acinetobacter johnsonii</name>
    <dbReference type="NCBI Taxonomy" id="40214"/>
    <lineage>
        <taxon>Bacteria</taxon>
        <taxon>Pseudomonadati</taxon>
        <taxon>Pseudomonadota</taxon>
        <taxon>Gammaproteobacteria</taxon>
        <taxon>Moraxellales</taxon>
        <taxon>Moraxellaceae</taxon>
        <taxon>Acinetobacter</taxon>
    </lineage>
</organism>
<evidence type="ECO:0008006" key="9">
    <source>
        <dbReference type="Google" id="ProtNLM"/>
    </source>
</evidence>
<evidence type="ECO:0000313" key="7">
    <source>
        <dbReference type="Proteomes" id="UP000276980"/>
    </source>
</evidence>
<reference evidence="2" key="3">
    <citation type="submission" date="2022-09" db="EMBL/GenBank/DDBJ databases">
        <title>Intensive care unit water sources are persistently colonized with multi-drug resistant bacteria and are the site of extensive horizontal gene transfer of antibiotic resistance genes.</title>
        <authorList>
            <person name="Diorio-Toth L."/>
        </authorList>
    </citation>
    <scope>NUCLEOTIDE SEQUENCE</scope>
    <source>
        <strain evidence="3">GD03851</strain>
        <strain evidence="2">GD04065</strain>
    </source>
</reference>
<evidence type="ECO:0000313" key="1">
    <source>
        <dbReference type="EMBL" id="AZN63501.1"/>
    </source>
</evidence>
<proteinExistence type="predicted"/>
<dbReference type="Proteomes" id="UP000249282">
    <property type="component" value="Unassembled WGS sequence"/>
</dbReference>
<dbReference type="Proteomes" id="UP001161099">
    <property type="component" value="Unassembled WGS sequence"/>
</dbReference>
<protein>
    <recommendedName>
        <fullName evidence="9">Lipoprotein</fullName>
    </recommendedName>
</protein>
<sequence>MKNTYKLLGLSCIVLAVSACQSTPRQYNGNVGYQIEHQSASSATLAYTLAARKNQQLDENKLQRACQKVLGSQKNYKLAILSINEIPNTAADVPEYGRQIGQTRATFGLSNTPDLHQGENFATRESLEARPSTLHVVRYTCS</sequence>
<accession>A0A0W8H2A7</accession>
<reference evidence="4 6" key="2">
    <citation type="submission" date="2017-11" db="EMBL/GenBank/DDBJ databases">
        <title>Infants hospitalized years apart are colonized by the same room-sourced microbial strains.</title>
        <authorList>
            <person name="Brooks B."/>
            <person name="Olm M.R."/>
            <person name="Firek B.A."/>
            <person name="Baker R."/>
            <person name="Thomas B.C."/>
            <person name="Morowitz M.J."/>
            <person name="Banfield J.F."/>
        </authorList>
    </citation>
    <scope>NUCLEOTIDE SEQUENCE [LARGE SCALE GENOMIC DNA]</scope>
    <source>
        <strain evidence="4">S2_003_000_R3_20</strain>
    </source>
</reference>
<evidence type="ECO:0000313" key="6">
    <source>
        <dbReference type="Proteomes" id="UP000249282"/>
    </source>
</evidence>
<dbReference type="EMBL" id="JAOECG010000018">
    <property type="protein sequence ID" value="MDG9787838.1"/>
    <property type="molecule type" value="Genomic_DNA"/>
</dbReference>
<dbReference type="EMBL" id="QFQJ01000030">
    <property type="protein sequence ID" value="PZQ91136.1"/>
    <property type="molecule type" value="Genomic_DNA"/>
</dbReference>
<reference evidence="5 8" key="4">
    <citation type="submission" date="2023-04" db="EMBL/GenBank/DDBJ databases">
        <title>Acinetobacter johnsonii isolate AYTCM encoding NDM-1, OXA-58 and PER-1.</title>
        <authorList>
            <person name="Tian C."/>
            <person name="Wang S."/>
            <person name="Fan X."/>
            <person name="Xia D."/>
        </authorList>
    </citation>
    <scope>NUCLEOTIDE SEQUENCE [LARGE SCALE GENOMIC DNA]</scope>
    <source>
        <strain evidence="5 8">AYTCM</strain>
    </source>
</reference>
<dbReference type="EMBL" id="CP121776">
    <property type="protein sequence ID" value="WMG17184.1"/>
    <property type="molecule type" value="Genomic_DNA"/>
</dbReference>
<dbReference type="EMBL" id="CP022298">
    <property type="protein sequence ID" value="AZN63501.1"/>
    <property type="molecule type" value="Genomic_DNA"/>
</dbReference>
<dbReference type="EMBL" id="JAOCDR010000047">
    <property type="protein sequence ID" value="MDH0657271.1"/>
    <property type="molecule type" value="Genomic_DNA"/>
</dbReference>
<dbReference type="RefSeq" id="WP_058869220.1">
    <property type="nucleotide sequence ID" value="NZ_CANMLB010000014.1"/>
</dbReference>
<evidence type="ECO:0000313" key="2">
    <source>
        <dbReference type="EMBL" id="MDG9787838.1"/>
    </source>
</evidence>
<dbReference type="Proteomes" id="UP001244586">
    <property type="component" value="Chromosome"/>
</dbReference>
<dbReference type="AlphaFoldDB" id="A0A0W8H2A7"/>
<gene>
    <name evidence="1" type="ORF">CFH90_05475</name>
    <name evidence="4" type="ORF">DI542_06975</name>
    <name evidence="3" type="ORF">N5D11_14340</name>
    <name evidence="2" type="ORF">N7566_12795</name>
    <name evidence="5" type="ORF">QBJ73_12360</name>
</gene>
<evidence type="ECO:0000313" key="4">
    <source>
        <dbReference type="EMBL" id="PZQ91136.1"/>
    </source>
</evidence>
<name>A0A0W8H2A7_ACIJO</name>
<evidence type="ECO:0000313" key="3">
    <source>
        <dbReference type="EMBL" id="MDH0657271.1"/>
    </source>
</evidence>
<reference evidence="1 7" key="1">
    <citation type="submission" date="2017-06" db="EMBL/GenBank/DDBJ databases">
        <title>Complete Genome Sequence of the Carbazole-Degrading Bacterium Acinetobacter johnsonii IC001.</title>
        <authorList>
            <person name="Vejarano F."/>
            <person name="Suzuki-Minakuchi C."/>
            <person name="Ohtsubo Y."/>
            <person name="Tsuda M."/>
            <person name="Okada K."/>
            <person name="Nojiri H."/>
        </authorList>
    </citation>
    <scope>NUCLEOTIDE SEQUENCE [LARGE SCALE GENOMIC DNA]</scope>
    <source>
        <strain evidence="1 7">IC001</strain>
    </source>
</reference>
<keyword evidence="8" id="KW-1185">Reference proteome</keyword>
<dbReference type="Proteomes" id="UP001157887">
    <property type="component" value="Unassembled WGS sequence"/>
</dbReference>
<dbReference type="Proteomes" id="UP000276980">
    <property type="component" value="Chromosome"/>
</dbReference>
<dbReference type="PROSITE" id="PS51257">
    <property type="entry name" value="PROKAR_LIPOPROTEIN"/>
    <property type="match status" value="1"/>
</dbReference>
<evidence type="ECO:0000313" key="5">
    <source>
        <dbReference type="EMBL" id="WMG17184.1"/>
    </source>
</evidence>